<accession>A0ABV6ZK16</accession>
<reference evidence="1 2" key="1">
    <citation type="submission" date="2024-09" db="EMBL/GenBank/DDBJ databases">
        <title>Description of Labrys sedimenti sp. nov., isolated from a diclofenac-degrading enrichment culture, and genome-based reclassification of Labrys portucalensis as a later heterotypic synonym of Labrys neptuniae.</title>
        <authorList>
            <person name="Tancsics A."/>
            <person name="Csepanyi A."/>
        </authorList>
    </citation>
    <scope>NUCLEOTIDE SEQUENCE [LARGE SCALE GENOMIC DNA]</scope>
    <source>
        <strain evidence="1 2">LMG 23412</strain>
    </source>
</reference>
<organism evidence="1 2">
    <name type="scientific">Labrys neptuniae</name>
    <dbReference type="NCBI Taxonomy" id="376174"/>
    <lineage>
        <taxon>Bacteria</taxon>
        <taxon>Pseudomonadati</taxon>
        <taxon>Pseudomonadota</taxon>
        <taxon>Alphaproteobacteria</taxon>
        <taxon>Hyphomicrobiales</taxon>
        <taxon>Xanthobacteraceae</taxon>
        <taxon>Labrys</taxon>
    </lineage>
</organism>
<comment type="caution">
    <text evidence="1">The sequence shown here is derived from an EMBL/GenBank/DDBJ whole genome shotgun (WGS) entry which is preliminary data.</text>
</comment>
<dbReference type="Proteomes" id="UP001595190">
    <property type="component" value="Unassembled WGS sequence"/>
</dbReference>
<proteinExistence type="predicted"/>
<protein>
    <recommendedName>
        <fullName evidence="3">Tail assembly chaperone</fullName>
    </recommendedName>
</protein>
<evidence type="ECO:0000313" key="1">
    <source>
        <dbReference type="EMBL" id="MFC2252509.1"/>
    </source>
</evidence>
<evidence type="ECO:0000313" key="2">
    <source>
        <dbReference type="Proteomes" id="UP001595190"/>
    </source>
</evidence>
<evidence type="ECO:0008006" key="3">
    <source>
        <dbReference type="Google" id="ProtNLM"/>
    </source>
</evidence>
<name>A0ABV6ZK16_9HYPH</name>
<sequence>MSTEVPLEIKNDEPISASFANMVGRSEAVPLTWPVIVDGKLWTEITVRRVTAGEVEAYVKALQVARDAGLPIDDIQLPLIEAPTAVIKALDDDDAFRIDEVAQSFLPRRFRAEEASKSTQEIGEGS</sequence>
<dbReference type="EMBL" id="JBHGPK010000011">
    <property type="protein sequence ID" value="MFC2252509.1"/>
    <property type="molecule type" value="Genomic_DNA"/>
</dbReference>
<dbReference type="RefSeq" id="WP_394313134.1">
    <property type="nucleotide sequence ID" value="NZ_JBHGPK010000011.1"/>
</dbReference>
<gene>
    <name evidence="1" type="ORF">ACETRX_22930</name>
</gene>